<dbReference type="InterPro" id="IPR001441">
    <property type="entry name" value="UPP_synth-like"/>
</dbReference>
<dbReference type="CDD" id="cd00475">
    <property type="entry name" value="Cis_IPPS"/>
    <property type="match status" value="1"/>
</dbReference>
<dbReference type="GO" id="GO:0016094">
    <property type="term" value="P:polyprenol biosynthetic process"/>
    <property type="evidence" value="ECO:0007669"/>
    <property type="project" value="TreeGrafter"/>
</dbReference>
<feature type="non-terminal residue" evidence="4">
    <location>
        <position position="1"/>
    </location>
</feature>
<accession>A4S5A2</accession>
<dbReference type="GO" id="GO:0045547">
    <property type="term" value="F:ditrans,polycis-polyprenyl diphosphate synthase [(2E,6E)-farnesyl diphosphate specific] activity"/>
    <property type="evidence" value="ECO:0007669"/>
    <property type="project" value="TreeGrafter"/>
</dbReference>
<dbReference type="Proteomes" id="UP000001568">
    <property type="component" value="Chromosome 12"/>
</dbReference>
<dbReference type="Pfam" id="PF01255">
    <property type="entry name" value="Prenyltransf"/>
    <property type="match status" value="1"/>
</dbReference>
<evidence type="ECO:0000256" key="2">
    <source>
        <dbReference type="ARBA" id="ARBA00022679"/>
    </source>
</evidence>
<dbReference type="InterPro" id="IPR018520">
    <property type="entry name" value="UPP_synth-like_CS"/>
</dbReference>
<dbReference type="AlphaFoldDB" id="A4S5A2"/>
<dbReference type="eggNOG" id="KOG1602">
    <property type="taxonomic scope" value="Eukaryota"/>
</dbReference>
<dbReference type="InterPro" id="IPR036424">
    <property type="entry name" value="UPP_synth-like_sf"/>
</dbReference>
<proteinExistence type="inferred from homology"/>
<keyword evidence="2 3" id="KW-0808">Transferase</keyword>
<dbReference type="EC" id="2.5.1.-" evidence="3"/>
<comment type="similarity">
    <text evidence="3">Belongs to the UPP synthase family.</text>
</comment>
<evidence type="ECO:0000313" key="4">
    <source>
        <dbReference type="EMBL" id="ABO99032.1"/>
    </source>
</evidence>
<dbReference type="EMBL" id="CP000592">
    <property type="protein sequence ID" value="ABO99032.1"/>
    <property type="molecule type" value="Genomic_DNA"/>
</dbReference>
<dbReference type="KEGG" id="olu:OSTLU_88710"/>
<gene>
    <name evidence="4" type="ORF">OSTLU_88710</name>
</gene>
<protein>
    <recommendedName>
        <fullName evidence="3">Alkyl transferase</fullName>
        <ecNumber evidence="3">2.5.1.-</ecNumber>
    </recommendedName>
</protein>
<dbReference type="RefSeq" id="XP_001420739.1">
    <property type="nucleotide sequence ID" value="XM_001420702.1"/>
</dbReference>
<dbReference type="PANTHER" id="PTHR10291:SF0">
    <property type="entry name" value="DEHYDRODOLICHYL DIPHOSPHATE SYNTHASE 2"/>
    <property type="match status" value="1"/>
</dbReference>
<dbReference type="NCBIfam" id="TIGR00055">
    <property type="entry name" value="uppS"/>
    <property type="match status" value="1"/>
</dbReference>
<dbReference type="SUPFAM" id="SSF64005">
    <property type="entry name" value="Undecaprenyl diphosphate synthase"/>
    <property type="match status" value="1"/>
</dbReference>
<organism evidence="4 5">
    <name type="scientific">Ostreococcus lucimarinus (strain CCE9901)</name>
    <dbReference type="NCBI Taxonomy" id="436017"/>
    <lineage>
        <taxon>Eukaryota</taxon>
        <taxon>Viridiplantae</taxon>
        <taxon>Chlorophyta</taxon>
        <taxon>Mamiellophyceae</taxon>
        <taxon>Mamiellales</taxon>
        <taxon>Bathycoccaceae</taxon>
        <taxon>Ostreococcus</taxon>
    </lineage>
</organism>
<dbReference type="HOGENOM" id="CLU_038505_1_1_1"/>
<dbReference type="PANTHER" id="PTHR10291">
    <property type="entry name" value="DEHYDRODOLICHYL DIPHOSPHATE SYNTHASE FAMILY MEMBER"/>
    <property type="match status" value="1"/>
</dbReference>
<evidence type="ECO:0000313" key="5">
    <source>
        <dbReference type="Proteomes" id="UP000001568"/>
    </source>
</evidence>
<dbReference type="OrthoDB" id="4173905at2759"/>
<evidence type="ECO:0000256" key="1">
    <source>
        <dbReference type="ARBA" id="ARBA00001946"/>
    </source>
</evidence>
<evidence type="ECO:0000256" key="3">
    <source>
        <dbReference type="RuleBase" id="RU363018"/>
    </source>
</evidence>
<reference evidence="4 5" key="1">
    <citation type="journal article" date="2007" name="Proc. Natl. Acad. Sci. U.S.A.">
        <title>The tiny eukaryote Ostreococcus provides genomic insights into the paradox of plankton speciation.</title>
        <authorList>
            <person name="Palenik B."/>
            <person name="Grimwood J."/>
            <person name="Aerts A."/>
            <person name="Rouze P."/>
            <person name="Salamov A."/>
            <person name="Putnam N."/>
            <person name="Dupont C."/>
            <person name="Jorgensen R."/>
            <person name="Derelle E."/>
            <person name="Rombauts S."/>
            <person name="Zhou K."/>
            <person name="Otillar R."/>
            <person name="Merchant S.S."/>
            <person name="Podell S."/>
            <person name="Gaasterland T."/>
            <person name="Napoli C."/>
            <person name="Gendler K."/>
            <person name="Manuell A."/>
            <person name="Tai V."/>
            <person name="Vallon O."/>
            <person name="Piganeau G."/>
            <person name="Jancek S."/>
            <person name="Heijde M."/>
            <person name="Jabbari K."/>
            <person name="Bowler C."/>
            <person name="Lohr M."/>
            <person name="Robbens S."/>
            <person name="Werner G."/>
            <person name="Dubchak I."/>
            <person name="Pazour G.J."/>
            <person name="Ren Q."/>
            <person name="Paulsen I."/>
            <person name="Delwiche C."/>
            <person name="Schmutz J."/>
            <person name="Rokhsar D."/>
            <person name="Van de Peer Y."/>
            <person name="Moreau H."/>
            <person name="Grigoriev I.V."/>
        </authorList>
    </citation>
    <scope>NUCLEOTIDE SEQUENCE [LARGE SCALE GENOMIC DNA]</scope>
    <source>
        <strain evidence="4 5">CCE9901</strain>
    </source>
</reference>
<sequence>LLGFPGILNLPRGAVSRWDSKPSALRDLARDQVPRHVAIIMDGNSRWAERRRLPRTIGHERGVNALRGVVKCCVAWGISTLTVFAFSQENWGRNQAEIEELMALVETAMREELPLLVKEGVRVEVIGDLSKVNEGVRSAVTRAMEATKDNDSLRLVVALSYGGRQDIVQAAKTLAQKVADGEMRAEDIDEAALSAHLSTYDARAATNEIDFAQAPDLLIRTSGEQRLSNFLLWDLAYTELYFAQMFWPEFGEAELRRALYAYAKRDRRFGGRT</sequence>
<keyword evidence="5" id="KW-1185">Reference proteome</keyword>
<dbReference type="FunFam" id="3.40.1180.10:FF:000001">
    <property type="entry name" value="(2E,6E)-farnesyl-diphosphate-specific ditrans,polycis-undecaprenyl-diphosphate synthase"/>
    <property type="match status" value="1"/>
</dbReference>
<dbReference type="HAMAP" id="MF_01139">
    <property type="entry name" value="ISPT"/>
    <property type="match status" value="1"/>
</dbReference>
<dbReference type="GeneID" id="5004808"/>
<comment type="cofactor">
    <cofactor evidence="1">
        <name>Mg(2+)</name>
        <dbReference type="ChEBI" id="CHEBI:18420"/>
    </cofactor>
</comment>
<dbReference type="STRING" id="436017.A4S5A2"/>
<dbReference type="PROSITE" id="PS01066">
    <property type="entry name" value="UPP_SYNTHASE"/>
    <property type="match status" value="1"/>
</dbReference>
<name>A4S5A2_OSTLU</name>
<dbReference type="OMA" id="HALKARH"/>
<dbReference type="Gene3D" id="3.40.1180.10">
    <property type="entry name" value="Decaprenyl diphosphate synthase-like"/>
    <property type="match status" value="1"/>
</dbReference>